<sequence length="212" mass="23112">MQLVTRLRGVCGQHLRFVGLLVVLRLLLLNEEEEEEVQGDYGSAARNPPKPIKVTNAYDSRYLGIIDDAIIRHSHLAARIRARYLAFVSLSITSAAAVPVVVSADLPGWVAALLGAVTAAAQGIQQVLQDGRLATAHHTSARRLSDARRRLLADLRKGDEDVAFERFVDRCEDAMETDTEIFASALERLGREGLPAKVPAPESNPGTSSRHT</sequence>
<keyword evidence="2" id="KW-1185">Reference proteome</keyword>
<reference evidence="1" key="1">
    <citation type="submission" date="2021-07" db="EMBL/GenBank/DDBJ databases">
        <title>Complete Genome Sequences of Mycobacterium farcinogenes Isolated from Clinical Specimens from Patients in Thailand.</title>
        <authorList>
            <person name="Sodsai P."/>
        </authorList>
    </citation>
    <scope>NUCLEOTIDE SEQUENCE</scope>
    <source>
        <strain evidence="1">BKK/CU-MFGFA-001</strain>
    </source>
</reference>
<evidence type="ECO:0000313" key="2">
    <source>
        <dbReference type="Proteomes" id="UP000825598"/>
    </source>
</evidence>
<protein>
    <submittedName>
        <fullName evidence="1">SLATT domain-containing protein</fullName>
    </submittedName>
</protein>
<dbReference type="Proteomes" id="UP000825598">
    <property type="component" value="Chromosome"/>
</dbReference>
<name>A0ACD1FCE1_MYCFR</name>
<organism evidence="1 2">
    <name type="scientific">Mycolicibacterium farcinogenes</name>
    <name type="common">Mycobacterium farcinogenes</name>
    <dbReference type="NCBI Taxonomy" id="1802"/>
    <lineage>
        <taxon>Bacteria</taxon>
        <taxon>Bacillati</taxon>
        <taxon>Actinomycetota</taxon>
        <taxon>Actinomycetes</taxon>
        <taxon>Mycobacteriales</taxon>
        <taxon>Mycobacteriaceae</taxon>
        <taxon>Mycolicibacterium</taxon>
    </lineage>
</organism>
<gene>
    <name evidence="1" type="ORF">K6L26_22250</name>
</gene>
<evidence type="ECO:0000313" key="1">
    <source>
        <dbReference type="EMBL" id="QZH64722.1"/>
    </source>
</evidence>
<dbReference type="EMBL" id="CP081673">
    <property type="protein sequence ID" value="QZH64722.1"/>
    <property type="molecule type" value="Genomic_DNA"/>
</dbReference>
<proteinExistence type="predicted"/>
<accession>A0ACD1FCE1</accession>